<dbReference type="EMBL" id="VSRR010005081">
    <property type="protein sequence ID" value="MPC41500.1"/>
    <property type="molecule type" value="Genomic_DNA"/>
</dbReference>
<dbReference type="Proteomes" id="UP000324222">
    <property type="component" value="Unassembled WGS sequence"/>
</dbReference>
<feature type="compositionally biased region" description="Basic residues" evidence="1">
    <location>
        <begin position="72"/>
        <end position="81"/>
    </location>
</feature>
<proteinExistence type="predicted"/>
<keyword evidence="3" id="KW-1185">Reference proteome</keyword>
<evidence type="ECO:0000313" key="3">
    <source>
        <dbReference type="Proteomes" id="UP000324222"/>
    </source>
</evidence>
<organism evidence="2 3">
    <name type="scientific">Portunus trituberculatus</name>
    <name type="common">Swimming crab</name>
    <name type="synonym">Neptunus trituberculatus</name>
    <dbReference type="NCBI Taxonomy" id="210409"/>
    <lineage>
        <taxon>Eukaryota</taxon>
        <taxon>Metazoa</taxon>
        <taxon>Ecdysozoa</taxon>
        <taxon>Arthropoda</taxon>
        <taxon>Crustacea</taxon>
        <taxon>Multicrustacea</taxon>
        <taxon>Malacostraca</taxon>
        <taxon>Eumalacostraca</taxon>
        <taxon>Eucarida</taxon>
        <taxon>Decapoda</taxon>
        <taxon>Pleocyemata</taxon>
        <taxon>Brachyura</taxon>
        <taxon>Eubrachyura</taxon>
        <taxon>Portunoidea</taxon>
        <taxon>Portunidae</taxon>
        <taxon>Portuninae</taxon>
        <taxon>Portunus</taxon>
    </lineage>
</organism>
<dbReference type="AlphaFoldDB" id="A0A5B7F298"/>
<protein>
    <submittedName>
        <fullName evidence="2">Uncharacterized protein</fullName>
    </submittedName>
</protein>
<name>A0A5B7F298_PORTR</name>
<sequence>MPKRSEASNRGRLRYRETTGVVRRICWSGGGGSGKQVAPWQTSGAPACVKGGKESFEGGISKGKTREEHGGIKRRIKKKKDATKTADATPHERNSGRQRNYYFLAAAVNLPVGGLSYRGVLACEIMVQLRKEFSIGVLTFILYIRKLTSA</sequence>
<comment type="caution">
    <text evidence="2">The sequence shown here is derived from an EMBL/GenBank/DDBJ whole genome shotgun (WGS) entry which is preliminary data.</text>
</comment>
<evidence type="ECO:0000313" key="2">
    <source>
        <dbReference type="EMBL" id="MPC41500.1"/>
    </source>
</evidence>
<accession>A0A5B7F298</accession>
<gene>
    <name evidence="2" type="ORF">E2C01_035093</name>
</gene>
<reference evidence="2 3" key="1">
    <citation type="submission" date="2019-05" db="EMBL/GenBank/DDBJ databases">
        <title>Another draft genome of Portunus trituberculatus and its Hox gene families provides insights of decapod evolution.</title>
        <authorList>
            <person name="Jeong J.-H."/>
            <person name="Song I."/>
            <person name="Kim S."/>
            <person name="Choi T."/>
            <person name="Kim D."/>
            <person name="Ryu S."/>
            <person name="Kim W."/>
        </authorList>
    </citation>
    <scope>NUCLEOTIDE SEQUENCE [LARGE SCALE GENOMIC DNA]</scope>
    <source>
        <tissue evidence="2">Muscle</tissue>
    </source>
</reference>
<feature type="region of interest" description="Disordered" evidence="1">
    <location>
        <begin position="56"/>
        <end position="94"/>
    </location>
</feature>
<evidence type="ECO:0000256" key="1">
    <source>
        <dbReference type="SAM" id="MobiDB-lite"/>
    </source>
</evidence>